<gene>
    <name evidence="2" type="ORF">HDF22_003457</name>
</gene>
<feature type="signal peptide" evidence="1">
    <location>
        <begin position="1"/>
        <end position="21"/>
    </location>
</feature>
<evidence type="ECO:0000256" key="1">
    <source>
        <dbReference type="SAM" id="SignalP"/>
    </source>
</evidence>
<protein>
    <submittedName>
        <fullName evidence="2">Uncharacterized protein</fullName>
    </submittedName>
</protein>
<dbReference type="Proteomes" id="UP000548326">
    <property type="component" value="Unassembled WGS sequence"/>
</dbReference>
<feature type="chain" id="PRO_5032572226" evidence="1">
    <location>
        <begin position="22"/>
        <end position="85"/>
    </location>
</feature>
<accession>A0A841JN42</accession>
<organism evidence="2 3">
    <name type="scientific">Mucilaginibacter lappiensis</name>
    <dbReference type="NCBI Taxonomy" id="354630"/>
    <lineage>
        <taxon>Bacteria</taxon>
        <taxon>Pseudomonadati</taxon>
        <taxon>Bacteroidota</taxon>
        <taxon>Sphingobacteriia</taxon>
        <taxon>Sphingobacteriales</taxon>
        <taxon>Sphingobacteriaceae</taxon>
        <taxon>Mucilaginibacter</taxon>
    </lineage>
</organism>
<comment type="caution">
    <text evidence="2">The sequence shown here is derived from an EMBL/GenBank/DDBJ whole genome shotgun (WGS) entry which is preliminary data.</text>
</comment>
<evidence type="ECO:0000313" key="3">
    <source>
        <dbReference type="Proteomes" id="UP000548326"/>
    </source>
</evidence>
<reference evidence="2 3" key="1">
    <citation type="submission" date="2020-08" db="EMBL/GenBank/DDBJ databases">
        <title>Genomic Encyclopedia of Type Strains, Phase IV (KMG-V): Genome sequencing to study the core and pangenomes of soil and plant-associated prokaryotes.</title>
        <authorList>
            <person name="Whitman W."/>
        </authorList>
    </citation>
    <scope>NUCLEOTIDE SEQUENCE [LARGE SCALE GENOMIC DNA]</scope>
    <source>
        <strain evidence="2 3">MP601</strain>
    </source>
</reference>
<name>A0A841JN42_9SPHI</name>
<proteinExistence type="predicted"/>
<dbReference type="AlphaFoldDB" id="A0A841JN42"/>
<dbReference type="EMBL" id="JACHCA010000009">
    <property type="protein sequence ID" value="MBB6129331.1"/>
    <property type="molecule type" value="Genomic_DNA"/>
</dbReference>
<dbReference type="RefSeq" id="WP_183588459.1">
    <property type="nucleotide sequence ID" value="NZ_JACHCA010000009.1"/>
</dbReference>
<dbReference type="PROSITE" id="PS51257">
    <property type="entry name" value="PROKAR_LIPOPROTEIN"/>
    <property type="match status" value="1"/>
</dbReference>
<keyword evidence="1" id="KW-0732">Signal</keyword>
<evidence type="ECO:0000313" key="2">
    <source>
        <dbReference type="EMBL" id="MBB6129331.1"/>
    </source>
</evidence>
<sequence>MKKLTLSILLLVFLMSCKTQQISLGLSEQKFTREHHYATRMELSVYRTVYLDNQTTEFYYFKDSKLYKMNHGFTPYGATKPQPTR</sequence>